<keyword evidence="4" id="KW-1185">Reference proteome</keyword>
<dbReference type="Proteomes" id="UP000054144">
    <property type="component" value="Unassembled WGS sequence"/>
</dbReference>
<feature type="transmembrane region" description="Helical" evidence="2">
    <location>
        <begin position="387"/>
        <end position="407"/>
    </location>
</feature>
<feature type="transmembrane region" description="Helical" evidence="2">
    <location>
        <begin position="346"/>
        <end position="367"/>
    </location>
</feature>
<protein>
    <submittedName>
        <fullName evidence="3">Uncharacterized protein</fullName>
    </submittedName>
</protein>
<feature type="transmembrane region" description="Helical" evidence="2">
    <location>
        <begin position="427"/>
        <end position="445"/>
    </location>
</feature>
<proteinExistence type="predicted"/>
<dbReference type="EMBL" id="KN881586">
    <property type="protein sequence ID" value="KIY53808.1"/>
    <property type="molecule type" value="Genomic_DNA"/>
</dbReference>
<dbReference type="AlphaFoldDB" id="A0A0D7ASL8"/>
<reference evidence="3 4" key="1">
    <citation type="journal article" date="2015" name="Fungal Genet. Biol.">
        <title>Evolution of novel wood decay mechanisms in Agaricales revealed by the genome sequences of Fistulina hepatica and Cylindrobasidium torrendii.</title>
        <authorList>
            <person name="Floudas D."/>
            <person name="Held B.W."/>
            <person name="Riley R."/>
            <person name="Nagy L.G."/>
            <person name="Koehler G."/>
            <person name="Ransdell A.S."/>
            <person name="Younus H."/>
            <person name="Chow J."/>
            <person name="Chiniquy J."/>
            <person name="Lipzen A."/>
            <person name="Tritt A."/>
            <person name="Sun H."/>
            <person name="Haridas S."/>
            <person name="LaButti K."/>
            <person name="Ohm R.A."/>
            <person name="Kues U."/>
            <person name="Blanchette R.A."/>
            <person name="Grigoriev I.V."/>
            <person name="Minto R.E."/>
            <person name="Hibbett D.S."/>
        </authorList>
    </citation>
    <scope>NUCLEOTIDE SEQUENCE [LARGE SCALE GENOMIC DNA]</scope>
    <source>
        <strain evidence="3 4">ATCC 64428</strain>
    </source>
</reference>
<evidence type="ECO:0000256" key="1">
    <source>
        <dbReference type="SAM" id="MobiDB-lite"/>
    </source>
</evidence>
<feature type="transmembrane region" description="Helical" evidence="2">
    <location>
        <begin position="162"/>
        <end position="181"/>
    </location>
</feature>
<gene>
    <name evidence="3" type="ORF">FISHEDRAFT_54924</name>
</gene>
<evidence type="ECO:0000313" key="4">
    <source>
        <dbReference type="Proteomes" id="UP000054144"/>
    </source>
</evidence>
<keyword evidence="2" id="KW-1133">Transmembrane helix</keyword>
<dbReference type="OrthoDB" id="3050243at2759"/>
<organism evidence="3 4">
    <name type="scientific">Fistulina hepatica ATCC 64428</name>
    <dbReference type="NCBI Taxonomy" id="1128425"/>
    <lineage>
        <taxon>Eukaryota</taxon>
        <taxon>Fungi</taxon>
        <taxon>Dikarya</taxon>
        <taxon>Basidiomycota</taxon>
        <taxon>Agaricomycotina</taxon>
        <taxon>Agaricomycetes</taxon>
        <taxon>Agaricomycetidae</taxon>
        <taxon>Agaricales</taxon>
        <taxon>Fistulinaceae</taxon>
        <taxon>Fistulina</taxon>
    </lineage>
</organism>
<sequence length="472" mass="51328">MSLTGAKESRMLEHAENTRCLRGRRRRRVLLLTVHHAKHEQALYWHGTGAWHNKKLRGLQGIAGDKGLPSPRLVGDGPFRDPSEVWGSEYNKKGGDAYPDAVMKDGAGSEQQGLIVNDAPKEVEEVPSSRSRRTWLWTTWALTWWIPNFLLSSLGRMKWPDIRLACGLVLFYIIGFSKLLCPDYDKAWNEEGDCGTLSPLSPKDVALMRLKGTAQNAKLAIFSSLSSPPDFGPERVANGNLSIPVGQDAVEDDNGAPGDAGDGLGEALVQVLLESPCVEAIEVRDTKMRERLQDQKLITMSAQSHPNDAMDVDKDPPTNTTDASMTSVTTSAASVFTNMSMNMLDALTIVTMGALTTGTSMMGASMTSVTTSAASMFTYMSMNTLDALTIVTTSVTNMVMSMSVITLMGTSTNVMTDASSTNISMNVLTHTVMNAPMVTGLYVMMRDPHGDDNSMDVNVNDAAKDERMDVNE</sequence>
<evidence type="ECO:0000256" key="2">
    <source>
        <dbReference type="SAM" id="Phobius"/>
    </source>
</evidence>
<name>A0A0D7ASL8_9AGAR</name>
<keyword evidence="2" id="KW-0812">Transmembrane</keyword>
<keyword evidence="2" id="KW-0472">Membrane</keyword>
<evidence type="ECO:0000313" key="3">
    <source>
        <dbReference type="EMBL" id="KIY53808.1"/>
    </source>
</evidence>
<feature type="region of interest" description="Disordered" evidence="1">
    <location>
        <begin position="306"/>
        <end position="326"/>
    </location>
</feature>
<accession>A0A0D7ASL8</accession>